<gene>
    <name evidence="2" type="ORF">BEH84_05929</name>
</gene>
<evidence type="ECO:0000313" key="3">
    <source>
        <dbReference type="Proteomes" id="UP000095003"/>
    </source>
</evidence>
<evidence type="ECO:0000259" key="1">
    <source>
        <dbReference type="Pfam" id="PF18987"/>
    </source>
</evidence>
<organism evidence="2 3">
    <name type="scientific">Eisenbergiella tayi</name>
    <dbReference type="NCBI Taxonomy" id="1432052"/>
    <lineage>
        <taxon>Bacteria</taxon>
        <taxon>Bacillati</taxon>
        <taxon>Bacillota</taxon>
        <taxon>Clostridia</taxon>
        <taxon>Lachnospirales</taxon>
        <taxon>Lachnospiraceae</taxon>
        <taxon>Eisenbergiella</taxon>
    </lineage>
</organism>
<dbReference type="InterPro" id="IPR043778">
    <property type="entry name" value="DUF5720"/>
</dbReference>
<proteinExistence type="predicted"/>
<dbReference type="Proteomes" id="UP000095003">
    <property type="component" value="Unassembled WGS sequence"/>
</dbReference>
<dbReference type="EMBL" id="MCGI01000007">
    <property type="protein sequence ID" value="ODM04866.1"/>
    <property type="molecule type" value="Genomic_DNA"/>
</dbReference>
<dbReference type="PATRIC" id="fig|1432052.3.peg.6549"/>
<reference evidence="2 3" key="1">
    <citation type="submission" date="2016-07" db="EMBL/GenBank/DDBJ databases">
        <title>Characterization of isolates of Eisenbergiella tayi derived from blood cultures, using whole genome sequencing.</title>
        <authorList>
            <person name="Burdz T."/>
            <person name="Wiebe D."/>
            <person name="Huynh C."/>
            <person name="Bernard K."/>
        </authorList>
    </citation>
    <scope>NUCLEOTIDE SEQUENCE [LARGE SCALE GENOMIC DNA]</scope>
    <source>
        <strain evidence="2 3">NML 120489</strain>
    </source>
</reference>
<dbReference type="AlphaFoldDB" id="A0A1E3A9M3"/>
<accession>A0A1E3A9M3</accession>
<feature type="domain" description="DUF5720" evidence="1">
    <location>
        <begin position="14"/>
        <end position="110"/>
    </location>
</feature>
<evidence type="ECO:0000313" key="2">
    <source>
        <dbReference type="EMBL" id="ODM04866.1"/>
    </source>
</evidence>
<sequence>MRVGKEVSFMPEGKTIGQLMEEMRQKAGAQNYHGHDYMDLQRFAENTRHMIIFDVLTHDSPVGWKGERTRLFLSDKGYEKALDSQAKGQIKILSHAKVRNGDLLYDRSEQIR</sequence>
<name>A0A1E3A9M3_9FIRM</name>
<protein>
    <recommendedName>
        <fullName evidence="1">DUF5720 domain-containing protein</fullName>
    </recommendedName>
</protein>
<comment type="caution">
    <text evidence="2">The sequence shown here is derived from an EMBL/GenBank/DDBJ whole genome shotgun (WGS) entry which is preliminary data.</text>
</comment>
<dbReference type="Pfam" id="PF18987">
    <property type="entry name" value="DUF5720"/>
    <property type="match status" value="1"/>
</dbReference>